<feature type="compositionally biased region" description="Low complexity" evidence="1">
    <location>
        <begin position="337"/>
        <end position="350"/>
    </location>
</feature>
<keyword evidence="2" id="KW-0472">Membrane</keyword>
<feature type="region of interest" description="Disordered" evidence="1">
    <location>
        <begin position="424"/>
        <end position="448"/>
    </location>
</feature>
<dbReference type="OrthoDB" id="6145607at2759"/>
<dbReference type="Gene3D" id="3.10.100.10">
    <property type="entry name" value="Mannose-Binding Protein A, subunit A"/>
    <property type="match status" value="1"/>
</dbReference>
<feature type="compositionally biased region" description="Polar residues" evidence="1">
    <location>
        <begin position="295"/>
        <end position="308"/>
    </location>
</feature>
<keyword evidence="4" id="KW-1185">Reference proteome</keyword>
<dbReference type="SUPFAM" id="SSF56436">
    <property type="entry name" value="C-type lectin-like"/>
    <property type="match status" value="1"/>
</dbReference>
<proteinExistence type="predicted"/>
<evidence type="ECO:0000313" key="3">
    <source>
        <dbReference type="EMBL" id="PVD29734.1"/>
    </source>
</evidence>
<name>A0A2T7P8J2_POMCA</name>
<feature type="region of interest" description="Disordered" evidence="1">
    <location>
        <begin position="362"/>
        <end position="400"/>
    </location>
</feature>
<feature type="compositionally biased region" description="Low complexity" evidence="1">
    <location>
        <begin position="362"/>
        <end position="377"/>
    </location>
</feature>
<feature type="compositionally biased region" description="Low complexity" evidence="1">
    <location>
        <begin position="271"/>
        <end position="294"/>
    </location>
</feature>
<dbReference type="AlphaFoldDB" id="A0A2T7P8J2"/>
<sequence>MHNVDDAKADPYYWPRNCSLAPKPTSFSYTISLAGGCITVTGTDYSSSDCNTQQQFVCEVPRDSCSYETKTNTSVSVSVPYTLVRGSNVTWCKAACDAQGIDCWAVTHSPSLEENTDPMNWMQYDAQPLASPCSLNQSGRVYTVVTLSRTAEQARAHCHAMGHELAGPAVVSDRNVLQSIINYLYSQDTYFVNQTYPLWVSFTGGPYVTSVWGNGSVVTASVTVLGSNTFQCGLLDLDSGTHYLDDCSRPHAFICMTHIILQENDLVAPTTTTTTTTTPEPGTTPLHTKDTTTTSSKPSFLTTEVASMPATSVADTTYSHTVGRTTATPTISTTQKTPVMETTSTTTSKKVTTEIRAVQITTATTNDTSATNASNQSPTGTSASPVQLSQETTSTQTAGYTTATSTTLQKTTFNQSAGHIATTPTAATSLTTQKTQETISTPTSTAVTTETTTGLIASATTAVASASFVSQSSLGDTSSEATQTVTSDLLPETEVNVTSINTTIAKPWMCSCRCSSRSVLIPDAEAISQSLAVQRNATCKSRRRYVSVDDNRPSCRSIGAVAIVFMCFVAAVIVSSDCLARSK</sequence>
<dbReference type="EMBL" id="PZQS01000005">
    <property type="protein sequence ID" value="PVD29734.1"/>
    <property type="molecule type" value="Genomic_DNA"/>
</dbReference>
<accession>A0A2T7P8J2</accession>
<feature type="region of interest" description="Disordered" evidence="1">
    <location>
        <begin position="271"/>
        <end position="308"/>
    </location>
</feature>
<evidence type="ECO:0000256" key="1">
    <source>
        <dbReference type="SAM" id="MobiDB-lite"/>
    </source>
</evidence>
<feature type="region of interest" description="Disordered" evidence="1">
    <location>
        <begin position="324"/>
        <end position="350"/>
    </location>
</feature>
<feature type="compositionally biased region" description="Polar residues" evidence="1">
    <location>
        <begin position="378"/>
        <end position="391"/>
    </location>
</feature>
<feature type="transmembrane region" description="Helical" evidence="2">
    <location>
        <begin position="558"/>
        <end position="580"/>
    </location>
</feature>
<feature type="compositionally biased region" description="Polar residues" evidence="1">
    <location>
        <begin position="324"/>
        <end position="336"/>
    </location>
</feature>
<dbReference type="CDD" id="cd00037">
    <property type="entry name" value="CLECT"/>
    <property type="match status" value="1"/>
</dbReference>
<dbReference type="InterPro" id="IPR016187">
    <property type="entry name" value="CTDL_fold"/>
</dbReference>
<dbReference type="Proteomes" id="UP000245119">
    <property type="component" value="Linkage Group LG5"/>
</dbReference>
<evidence type="ECO:0000256" key="2">
    <source>
        <dbReference type="SAM" id="Phobius"/>
    </source>
</evidence>
<comment type="caution">
    <text evidence="3">The sequence shown here is derived from an EMBL/GenBank/DDBJ whole genome shotgun (WGS) entry which is preliminary data.</text>
</comment>
<organism evidence="3 4">
    <name type="scientific">Pomacea canaliculata</name>
    <name type="common">Golden apple snail</name>
    <dbReference type="NCBI Taxonomy" id="400727"/>
    <lineage>
        <taxon>Eukaryota</taxon>
        <taxon>Metazoa</taxon>
        <taxon>Spiralia</taxon>
        <taxon>Lophotrochozoa</taxon>
        <taxon>Mollusca</taxon>
        <taxon>Gastropoda</taxon>
        <taxon>Caenogastropoda</taxon>
        <taxon>Architaenioglossa</taxon>
        <taxon>Ampullarioidea</taxon>
        <taxon>Ampullariidae</taxon>
        <taxon>Pomacea</taxon>
    </lineage>
</organism>
<keyword evidence="2" id="KW-1133">Transmembrane helix</keyword>
<gene>
    <name evidence="3" type="ORF">C0Q70_08990</name>
</gene>
<evidence type="ECO:0000313" key="4">
    <source>
        <dbReference type="Proteomes" id="UP000245119"/>
    </source>
</evidence>
<reference evidence="3 4" key="1">
    <citation type="submission" date="2018-04" db="EMBL/GenBank/DDBJ databases">
        <title>The genome of golden apple snail Pomacea canaliculata provides insight into stress tolerance and invasive adaptation.</title>
        <authorList>
            <person name="Liu C."/>
            <person name="Liu B."/>
            <person name="Ren Y."/>
            <person name="Zhang Y."/>
            <person name="Wang H."/>
            <person name="Li S."/>
            <person name="Jiang F."/>
            <person name="Yin L."/>
            <person name="Zhang G."/>
            <person name="Qian W."/>
            <person name="Fan W."/>
        </authorList>
    </citation>
    <scope>NUCLEOTIDE SEQUENCE [LARGE SCALE GENOMIC DNA]</scope>
    <source>
        <strain evidence="3">SZHN2017</strain>
        <tissue evidence="3">Muscle</tissue>
    </source>
</reference>
<dbReference type="InterPro" id="IPR016186">
    <property type="entry name" value="C-type_lectin-like/link_sf"/>
</dbReference>
<protein>
    <recommendedName>
        <fullName evidence="5">C-type lectin domain-containing protein</fullName>
    </recommendedName>
</protein>
<evidence type="ECO:0008006" key="5">
    <source>
        <dbReference type="Google" id="ProtNLM"/>
    </source>
</evidence>
<keyword evidence="2" id="KW-0812">Transmembrane</keyword>